<gene>
    <name evidence="2" type="ORF">IMG5_187310</name>
</gene>
<evidence type="ECO:0000256" key="1">
    <source>
        <dbReference type="SAM" id="Coils"/>
    </source>
</evidence>
<feature type="coiled-coil region" evidence="1">
    <location>
        <begin position="102"/>
        <end position="129"/>
    </location>
</feature>
<dbReference type="OMA" id="KINQQYL"/>
<dbReference type="GeneID" id="14903957"/>
<keyword evidence="3" id="KW-1185">Reference proteome</keyword>
<evidence type="ECO:0000313" key="2">
    <source>
        <dbReference type="EMBL" id="EGR27887.1"/>
    </source>
</evidence>
<sequence>KFQKRNKKKINKQIKKKKIIMNKTAFFIALFIILTSAIKLEQVNTQLKQIEKTKFGKNLLDMIQLSLTTSEHIDDLVFELKNLDNDLVKEQSDDDSENKRIGAECEEEVARLTQEISEAKQKSSELQSEINAKTPVQLQKQILLKENESQKVEYQKSIVDLDAFKEEVDKLWATVQDDHQKATYTIQRAKDVIVGEFQKGSAFLQRKDINFVQLSKHFSDSARHNNFQKKSWNKLFKVLSQITASAPVQADSGAIQKIVELCDELLSKLDESLLQERQNYNHQVAVYHDEREAAVQHLQETQLHIDNLTAEIHTLKSRIEQCENEKTSQDERAVEKEEELSKRNIYCFDQQEQYKLRSQQRDEQLKIVREVLDIINSQLRVLKKYVGDRTD</sequence>
<accession>G0R3S0</accession>
<dbReference type="RefSeq" id="XP_004027232.1">
    <property type="nucleotide sequence ID" value="XM_004027183.1"/>
</dbReference>
<evidence type="ECO:0000313" key="3">
    <source>
        <dbReference type="Proteomes" id="UP000008983"/>
    </source>
</evidence>
<dbReference type="InParanoid" id="G0R3S0"/>
<proteinExistence type="predicted"/>
<name>G0R3S0_ICHMU</name>
<feature type="non-terminal residue" evidence="2">
    <location>
        <position position="1"/>
    </location>
</feature>
<dbReference type="STRING" id="857967.G0R3S0"/>
<dbReference type="EMBL" id="GL984312">
    <property type="protein sequence ID" value="EGR27887.1"/>
    <property type="molecule type" value="Genomic_DNA"/>
</dbReference>
<dbReference type="Proteomes" id="UP000008983">
    <property type="component" value="Unassembled WGS sequence"/>
</dbReference>
<organism evidence="2 3">
    <name type="scientific">Ichthyophthirius multifiliis</name>
    <name type="common">White spot disease agent</name>
    <name type="synonym">Ich</name>
    <dbReference type="NCBI Taxonomy" id="5932"/>
    <lineage>
        <taxon>Eukaryota</taxon>
        <taxon>Sar</taxon>
        <taxon>Alveolata</taxon>
        <taxon>Ciliophora</taxon>
        <taxon>Intramacronucleata</taxon>
        <taxon>Oligohymenophorea</taxon>
        <taxon>Hymenostomatida</taxon>
        <taxon>Ophryoglenina</taxon>
        <taxon>Ichthyophthirius</taxon>
    </lineage>
</organism>
<protein>
    <submittedName>
        <fullName evidence="2">Secretory granule protein t2-a, putative</fullName>
    </submittedName>
</protein>
<reference evidence="2 3" key="1">
    <citation type="submission" date="2011-07" db="EMBL/GenBank/DDBJ databases">
        <authorList>
            <person name="Coyne R."/>
            <person name="Brami D."/>
            <person name="Johnson J."/>
            <person name="Hostetler J."/>
            <person name="Hannick L."/>
            <person name="Clark T."/>
            <person name="Cassidy-Hanley D."/>
            <person name="Inman J."/>
        </authorList>
    </citation>
    <scope>NUCLEOTIDE SEQUENCE [LARGE SCALE GENOMIC DNA]</scope>
    <source>
        <strain evidence="2 3">G5</strain>
    </source>
</reference>
<dbReference type="AlphaFoldDB" id="G0R3S0"/>
<keyword evidence="1" id="KW-0175">Coiled coil</keyword>
<feature type="coiled-coil region" evidence="1">
    <location>
        <begin position="298"/>
        <end position="339"/>
    </location>
</feature>
<dbReference type="OrthoDB" id="293977at2759"/>
<dbReference type="eggNOG" id="ENOG502SUHG">
    <property type="taxonomic scope" value="Eukaryota"/>
</dbReference>